<gene>
    <name evidence="1" type="ORF">EZS28_010772</name>
</gene>
<evidence type="ECO:0000313" key="1">
    <source>
        <dbReference type="EMBL" id="KAA6393698.1"/>
    </source>
</evidence>
<evidence type="ECO:0000313" key="2">
    <source>
        <dbReference type="Proteomes" id="UP000324800"/>
    </source>
</evidence>
<proteinExistence type="predicted"/>
<dbReference type="AlphaFoldDB" id="A0A5J4WFQ1"/>
<reference evidence="1 2" key="1">
    <citation type="submission" date="2019-03" db="EMBL/GenBank/DDBJ databases">
        <title>Single cell metagenomics reveals metabolic interactions within the superorganism composed of flagellate Streblomastix strix and complex community of Bacteroidetes bacteria on its surface.</title>
        <authorList>
            <person name="Treitli S.C."/>
            <person name="Kolisko M."/>
            <person name="Husnik F."/>
            <person name="Keeling P."/>
            <person name="Hampl V."/>
        </authorList>
    </citation>
    <scope>NUCLEOTIDE SEQUENCE [LARGE SCALE GENOMIC DNA]</scope>
    <source>
        <strain evidence="1">ST1C</strain>
    </source>
</reference>
<dbReference type="Proteomes" id="UP000324800">
    <property type="component" value="Unassembled WGS sequence"/>
</dbReference>
<comment type="caution">
    <text evidence="1">The sequence shown here is derived from an EMBL/GenBank/DDBJ whole genome shotgun (WGS) entry which is preliminary data.</text>
</comment>
<accession>A0A5J4WFQ1</accession>
<sequence length="102" mass="11718">MAGFEGYDVQIHDSMRWQRCTSISAQDEEIKKISSCRKDDGRVERENKGKDLYKWVLGKRRISNLAILKEIEAGIQFSEDIYNASVSSMNIGKVLGNQEKIY</sequence>
<protein>
    <submittedName>
        <fullName evidence="1">Uncharacterized protein</fullName>
    </submittedName>
</protein>
<name>A0A5J4WFQ1_9EUKA</name>
<dbReference type="EMBL" id="SNRW01002162">
    <property type="protein sequence ID" value="KAA6393698.1"/>
    <property type="molecule type" value="Genomic_DNA"/>
</dbReference>
<organism evidence="1 2">
    <name type="scientific">Streblomastix strix</name>
    <dbReference type="NCBI Taxonomy" id="222440"/>
    <lineage>
        <taxon>Eukaryota</taxon>
        <taxon>Metamonada</taxon>
        <taxon>Preaxostyla</taxon>
        <taxon>Oxymonadida</taxon>
        <taxon>Streblomastigidae</taxon>
        <taxon>Streblomastix</taxon>
    </lineage>
</organism>